<accession>A0AAN9SHE3</accession>
<evidence type="ECO:0000256" key="1">
    <source>
        <dbReference type="ARBA" id="ARBA00004613"/>
    </source>
</evidence>
<gene>
    <name evidence="7" type="ORF">VNO78_16178</name>
</gene>
<sequence>MALTLQRASSQLLILVIILSIFQVTPSFSFEHKKPNHKHWKHAVATYYGPKNGCGSEGGACGYKSAVKEAPFYSLVSAGSPLLYQQGKGCGSCYEVKCTQDPACSGDPVRVVITDECAGCGSDSKYHFDLSGTSFASLAAVGQKQKLFKSGKISIVFRKVKCQYPKRTIAFEVDSGSNHYYFATLVKFVNGDGDIEKLEMKTDSGWHSMQRSWGALWKLDKGIQLKPPFSFKLTTKAGKTISAKNVIPAGWNAGKTYQSSVNFHHPK</sequence>
<feature type="domain" description="Expansin-like CBD" evidence="6">
    <location>
        <begin position="180"/>
        <end position="259"/>
    </location>
</feature>
<dbReference type="InterPro" id="IPR036749">
    <property type="entry name" value="Expansin_CBD_sf"/>
</dbReference>
<evidence type="ECO:0000259" key="6">
    <source>
        <dbReference type="PROSITE" id="PS50843"/>
    </source>
</evidence>
<dbReference type="GO" id="GO:0009653">
    <property type="term" value="P:anatomical structure morphogenesis"/>
    <property type="evidence" value="ECO:0007669"/>
    <property type="project" value="UniProtKB-ARBA"/>
</dbReference>
<keyword evidence="4" id="KW-0732">Signal</keyword>
<dbReference type="PROSITE" id="PS50842">
    <property type="entry name" value="EXPANSIN_EG45"/>
    <property type="match status" value="1"/>
</dbReference>
<comment type="caution">
    <text evidence="7">The sequence shown here is derived from an EMBL/GenBank/DDBJ whole genome shotgun (WGS) entry which is preliminary data.</text>
</comment>
<dbReference type="GO" id="GO:0005576">
    <property type="term" value="C:extracellular region"/>
    <property type="evidence" value="ECO:0007669"/>
    <property type="project" value="UniProtKB-SubCell"/>
</dbReference>
<evidence type="ECO:0000313" key="7">
    <source>
        <dbReference type="EMBL" id="KAK7395614.1"/>
    </source>
</evidence>
<dbReference type="PRINTS" id="PR01225">
    <property type="entry name" value="EXPANSNFAMLY"/>
</dbReference>
<dbReference type="PANTHER" id="PTHR31692">
    <property type="entry name" value="EXPANSIN-B3"/>
    <property type="match status" value="1"/>
</dbReference>
<dbReference type="InterPro" id="IPR007117">
    <property type="entry name" value="Expansin_CBD"/>
</dbReference>
<keyword evidence="8" id="KW-1185">Reference proteome</keyword>
<dbReference type="Proteomes" id="UP001386955">
    <property type="component" value="Unassembled WGS sequence"/>
</dbReference>
<dbReference type="CDD" id="cd22275">
    <property type="entry name" value="DPBB_EXPB_N"/>
    <property type="match status" value="1"/>
</dbReference>
<name>A0AAN9SHE3_PSOTE</name>
<comment type="subcellular location">
    <subcellularLocation>
        <location evidence="1">Secreted</location>
    </subcellularLocation>
</comment>
<reference evidence="7 8" key="1">
    <citation type="submission" date="2024-01" db="EMBL/GenBank/DDBJ databases">
        <title>The genomes of 5 underutilized Papilionoideae crops provide insights into root nodulation and disease resistanc.</title>
        <authorList>
            <person name="Jiang F."/>
        </authorList>
    </citation>
    <scope>NUCLEOTIDE SEQUENCE [LARGE SCALE GENOMIC DNA]</scope>
    <source>
        <strain evidence="7">DUOXIRENSHENG_FW03</strain>
        <tissue evidence="7">Leaves</tissue>
    </source>
</reference>
<dbReference type="Gene3D" id="2.40.40.10">
    <property type="entry name" value="RlpA-like domain"/>
    <property type="match status" value="1"/>
</dbReference>
<dbReference type="SMART" id="SM00837">
    <property type="entry name" value="DPBB_1"/>
    <property type="match status" value="1"/>
</dbReference>
<feature type="domain" description="Expansin-like EG45" evidence="5">
    <location>
        <begin position="58"/>
        <end position="167"/>
    </location>
</feature>
<dbReference type="AlphaFoldDB" id="A0AAN9SHE3"/>
<organism evidence="7 8">
    <name type="scientific">Psophocarpus tetragonolobus</name>
    <name type="common">Winged bean</name>
    <name type="synonym">Dolichos tetragonolobus</name>
    <dbReference type="NCBI Taxonomy" id="3891"/>
    <lineage>
        <taxon>Eukaryota</taxon>
        <taxon>Viridiplantae</taxon>
        <taxon>Streptophyta</taxon>
        <taxon>Embryophyta</taxon>
        <taxon>Tracheophyta</taxon>
        <taxon>Spermatophyta</taxon>
        <taxon>Magnoliopsida</taxon>
        <taxon>eudicotyledons</taxon>
        <taxon>Gunneridae</taxon>
        <taxon>Pentapetalae</taxon>
        <taxon>rosids</taxon>
        <taxon>fabids</taxon>
        <taxon>Fabales</taxon>
        <taxon>Fabaceae</taxon>
        <taxon>Papilionoideae</taxon>
        <taxon>50 kb inversion clade</taxon>
        <taxon>NPAAA clade</taxon>
        <taxon>indigoferoid/millettioid clade</taxon>
        <taxon>Phaseoleae</taxon>
        <taxon>Psophocarpus</taxon>
    </lineage>
</organism>
<protein>
    <submittedName>
        <fullName evidence="7">Uncharacterized protein</fullName>
    </submittedName>
</protein>
<dbReference type="EMBL" id="JAYMYS010000004">
    <property type="protein sequence ID" value="KAK7395614.1"/>
    <property type="molecule type" value="Genomic_DNA"/>
</dbReference>
<evidence type="ECO:0000259" key="5">
    <source>
        <dbReference type="PROSITE" id="PS50842"/>
    </source>
</evidence>
<comment type="similarity">
    <text evidence="3">Belongs to the expansin family.</text>
</comment>
<dbReference type="Pfam" id="PF03330">
    <property type="entry name" value="DPBB_1"/>
    <property type="match status" value="1"/>
</dbReference>
<evidence type="ECO:0000256" key="4">
    <source>
        <dbReference type="SAM" id="SignalP"/>
    </source>
</evidence>
<feature type="signal peptide" evidence="4">
    <location>
        <begin position="1"/>
        <end position="27"/>
    </location>
</feature>
<dbReference type="InterPro" id="IPR007112">
    <property type="entry name" value="Expansin/allergen_DPBB_dom"/>
</dbReference>
<evidence type="ECO:0000256" key="3">
    <source>
        <dbReference type="RuleBase" id="RU003460"/>
    </source>
</evidence>
<dbReference type="PROSITE" id="PS50843">
    <property type="entry name" value="EXPANSIN_CBD"/>
    <property type="match status" value="1"/>
</dbReference>
<dbReference type="InterPro" id="IPR009009">
    <property type="entry name" value="RlpA-like_DPBB"/>
</dbReference>
<dbReference type="Gene3D" id="2.60.40.760">
    <property type="entry name" value="Expansin, cellulose-binding-like domain"/>
    <property type="match status" value="1"/>
</dbReference>
<dbReference type="PANTHER" id="PTHR31692:SF129">
    <property type="entry name" value="EXPANSIN-LIKE PROTEIN B1"/>
    <property type="match status" value="1"/>
</dbReference>
<evidence type="ECO:0000256" key="2">
    <source>
        <dbReference type="ARBA" id="ARBA00022525"/>
    </source>
</evidence>
<dbReference type="PRINTS" id="PR00829">
    <property type="entry name" value="LOLP1ALLERGN"/>
</dbReference>
<feature type="chain" id="PRO_5042906995" evidence="4">
    <location>
        <begin position="28"/>
        <end position="267"/>
    </location>
</feature>
<evidence type="ECO:0000313" key="8">
    <source>
        <dbReference type="Proteomes" id="UP001386955"/>
    </source>
</evidence>
<dbReference type="SUPFAM" id="SSF50685">
    <property type="entry name" value="Barwin-like endoglucanases"/>
    <property type="match status" value="1"/>
</dbReference>
<dbReference type="Pfam" id="PF01357">
    <property type="entry name" value="Expansin_C"/>
    <property type="match status" value="1"/>
</dbReference>
<dbReference type="SUPFAM" id="SSF49590">
    <property type="entry name" value="PHL pollen allergen"/>
    <property type="match status" value="1"/>
</dbReference>
<dbReference type="InterPro" id="IPR005795">
    <property type="entry name" value="LolPI"/>
</dbReference>
<keyword evidence="2" id="KW-0964">Secreted</keyword>
<dbReference type="InterPro" id="IPR036908">
    <property type="entry name" value="RlpA-like_sf"/>
</dbReference>
<proteinExistence type="inferred from homology"/>
<dbReference type="InterPro" id="IPR007118">
    <property type="entry name" value="Expan_Lol_pI"/>
</dbReference>